<dbReference type="AlphaFoldDB" id="A0A453M6R6"/>
<reference evidence="2" key="2">
    <citation type="journal article" date="2017" name="Nat. Plants">
        <title>The Aegilops tauschii genome reveals multiple impacts of transposons.</title>
        <authorList>
            <person name="Zhao G."/>
            <person name="Zou C."/>
            <person name="Li K."/>
            <person name="Wang K."/>
            <person name="Li T."/>
            <person name="Gao L."/>
            <person name="Zhang X."/>
            <person name="Wang H."/>
            <person name="Yang Z."/>
            <person name="Liu X."/>
            <person name="Jiang W."/>
            <person name="Mao L."/>
            <person name="Kong X."/>
            <person name="Jiao Y."/>
            <person name="Jia J."/>
        </authorList>
    </citation>
    <scope>NUCLEOTIDE SEQUENCE [LARGE SCALE GENOMIC DNA]</scope>
    <source>
        <strain evidence="2">cv. AL8/78</strain>
    </source>
</reference>
<reference evidence="2" key="1">
    <citation type="journal article" date="2014" name="Science">
        <title>Ancient hybridizations among the ancestral genomes of bread wheat.</title>
        <authorList>
            <consortium name="International Wheat Genome Sequencing Consortium,"/>
            <person name="Marcussen T."/>
            <person name="Sandve S.R."/>
            <person name="Heier L."/>
            <person name="Spannagl M."/>
            <person name="Pfeifer M."/>
            <person name="Jakobsen K.S."/>
            <person name="Wulff B.B."/>
            <person name="Steuernagel B."/>
            <person name="Mayer K.F."/>
            <person name="Olsen O.A."/>
        </authorList>
    </citation>
    <scope>NUCLEOTIDE SEQUENCE [LARGE SCALE GENOMIC DNA]</scope>
    <source>
        <strain evidence="2">cv. AL8/78</strain>
    </source>
</reference>
<sequence>AEFDAAGGRNPAFLPESRKSRSIRVLSSGFFFLSHGSRGRRVMRSSRAGLARS</sequence>
<accession>A0A453M6R6</accession>
<name>A0A453M6R6_AEGTS</name>
<dbReference type="Proteomes" id="UP000015105">
    <property type="component" value="Chromosome 5D"/>
</dbReference>
<dbReference type="Gramene" id="AET5Gv21067800.1">
    <property type="protein sequence ID" value="AET5Gv21067800.1"/>
    <property type="gene ID" value="AET5Gv21067800"/>
</dbReference>
<dbReference type="EnsemblPlants" id="AET5Gv21067800.1">
    <property type="protein sequence ID" value="AET5Gv21067800.1"/>
    <property type="gene ID" value="AET5Gv21067800"/>
</dbReference>
<protein>
    <submittedName>
        <fullName evidence="1">Uncharacterized protein</fullName>
    </submittedName>
</protein>
<reference evidence="1" key="5">
    <citation type="journal article" date="2021" name="G3 (Bethesda)">
        <title>Aegilops tauschii genome assembly Aet v5.0 features greater sequence contiguity and improved annotation.</title>
        <authorList>
            <person name="Wang L."/>
            <person name="Zhu T."/>
            <person name="Rodriguez J.C."/>
            <person name="Deal K.R."/>
            <person name="Dubcovsky J."/>
            <person name="McGuire P.E."/>
            <person name="Lux T."/>
            <person name="Spannagl M."/>
            <person name="Mayer K.F.X."/>
            <person name="Baldrich P."/>
            <person name="Meyers B.C."/>
            <person name="Huo N."/>
            <person name="Gu Y.Q."/>
            <person name="Zhou H."/>
            <person name="Devos K.M."/>
            <person name="Bennetzen J.L."/>
            <person name="Unver T."/>
            <person name="Budak H."/>
            <person name="Gulick P.J."/>
            <person name="Galiba G."/>
            <person name="Kalapos B."/>
            <person name="Nelson D.R."/>
            <person name="Li P."/>
            <person name="You F.M."/>
            <person name="Luo M.C."/>
            <person name="Dvorak J."/>
        </authorList>
    </citation>
    <scope>NUCLEOTIDE SEQUENCE [LARGE SCALE GENOMIC DNA]</scope>
    <source>
        <strain evidence="1">cv. AL8/78</strain>
    </source>
</reference>
<proteinExistence type="predicted"/>
<evidence type="ECO:0000313" key="1">
    <source>
        <dbReference type="EnsemblPlants" id="AET5Gv21067800.1"/>
    </source>
</evidence>
<organism evidence="1 2">
    <name type="scientific">Aegilops tauschii subsp. strangulata</name>
    <name type="common">Goatgrass</name>
    <dbReference type="NCBI Taxonomy" id="200361"/>
    <lineage>
        <taxon>Eukaryota</taxon>
        <taxon>Viridiplantae</taxon>
        <taxon>Streptophyta</taxon>
        <taxon>Embryophyta</taxon>
        <taxon>Tracheophyta</taxon>
        <taxon>Spermatophyta</taxon>
        <taxon>Magnoliopsida</taxon>
        <taxon>Liliopsida</taxon>
        <taxon>Poales</taxon>
        <taxon>Poaceae</taxon>
        <taxon>BOP clade</taxon>
        <taxon>Pooideae</taxon>
        <taxon>Triticodae</taxon>
        <taxon>Triticeae</taxon>
        <taxon>Triticinae</taxon>
        <taxon>Aegilops</taxon>
    </lineage>
</organism>
<keyword evidence="2" id="KW-1185">Reference proteome</keyword>
<evidence type="ECO:0000313" key="2">
    <source>
        <dbReference type="Proteomes" id="UP000015105"/>
    </source>
</evidence>
<reference evidence="1" key="4">
    <citation type="submission" date="2019-03" db="UniProtKB">
        <authorList>
            <consortium name="EnsemblPlants"/>
        </authorList>
    </citation>
    <scope>IDENTIFICATION</scope>
</reference>
<reference evidence="1" key="3">
    <citation type="journal article" date="2017" name="Nature">
        <title>Genome sequence of the progenitor of the wheat D genome Aegilops tauschii.</title>
        <authorList>
            <person name="Luo M.C."/>
            <person name="Gu Y.Q."/>
            <person name="Puiu D."/>
            <person name="Wang H."/>
            <person name="Twardziok S.O."/>
            <person name="Deal K.R."/>
            <person name="Huo N."/>
            <person name="Zhu T."/>
            <person name="Wang L."/>
            <person name="Wang Y."/>
            <person name="McGuire P.E."/>
            <person name="Liu S."/>
            <person name="Long H."/>
            <person name="Ramasamy R.K."/>
            <person name="Rodriguez J.C."/>
            <person name="Van S.L."/>
            <person name="Yuan L."/>
            <person name="Wang Z."/>
            <person name="Xia Z."/>
            <person name="Xiao L."/>
            <person name="Anderson O.D."/>
            <person name="Ouyang S."/>
            <person name="Liang Y."/>
            <person name="Zimin A.V."/>
            <person name="Pertea G."/>
            <person name="Qi P."/>
            <person name="Bennetzen J.L."/>
            <person name="Dai X."/>
            <person name="Dawson M.W."/>
            <person name="Muller H.G."/>
            <person name="Kugler K."/>
            <person name="Rivarola-Duarte L."/>
            <person name="Spannagl M."/>
            <person name="Mayer K.F.X."/>
            <person name="Lu F.H."/>
            <person name="Bevan M.W."/>
            <person name="Leroy P."/>
            <person name="Li P."/>
            <person name="You F.M."/>
            <person name="Sun Q."/>
            <person name="Liu Z."/>
            <person name="Lyons E."/>
            <person name="Wicker T."/>
            <person name="Salzberg S.L."/>
            <person name="Devos K.M."/>
            <person name="Dvorak J."/>
        </authorList>
    </citation>
    <scope>NUCLEOTIDE SEQUENCE [LARGE SCALE GENOMIC DNA]</scope>
    <source>
        <strain evidence="1">cv. AL8/78</strain>
    </source>
</reference>